<keyword evidence="3" id="KW-0378">Hydrolase</keyword>
<proteinExistence type="predicted"/>
<feature type="domain" description="Helicase C-terminal" evidence="2">
    <location>
        <begin position="271"/>
        <end position="457"/>
    </location>
</feature>
<dbReference type="CDD" id="cd00046">
    <property type="entry name" value="SF2-N"/>
    <property type="match status" value="1"/>
</dbReference>
<dbReference type="Pfam" id="PF04851">
    <property type="entry name" value="ResIII"/>
    <property type="match status" value="1"/>
</dbReference>
<dbReference type="OrthoDB" id="9776021at2"/>
<dbReference type="PROSITE" id="PS51192">
    <property type="entry name" value="HELICASE_ATP_BIND_1"/>
    <property type="match status" value="1"/>
</dbReference>
<dbReference type="InterPro" id="IPR001650">
    <property type="entry name" value="Helicase_C-like"/>
</dbReference>
<dbReference type="GO" id="GO:0016787">
    <property type="term" value="F:hydrolase activity"/>
    <property type="evidence" value="ECO:0007669"/>
    <property type="project" value="InterPro"/>
</dbReference>
<gene>
    <name evidence="3" type="ORF">SAMN04489732_13417</name>
</gene>
<dbReference type="SMART" id="SM00487">
    <property type="entry name" value="DEXDc"/>
    <property type="match status" value="1"/>
</dbReference>
<dbReference type="InterPro" id="IPR005114">
    <property type="entry name" value="Helicase_assoc"/>
</dbReference>
<keyword evidence="3" id="KW-0347">Helicase</keyword>
<dbReference type="Proteomes" id="UP000198582">
    <property type="component" value="Unassembled WGS sequence"/>
</dbReference>
<dbReference type="InterPro" id="IPR006935">
    <property type="entry name" value="Helicase/UvrB_N"/>
</dbReference>
<dbReference type="Pfam" id="PF00271">
    <property type="entry name" value="Helicase_C"/>
    <property type="match status" value="1"/>
</dbReference>
<dbReference type="Gene3D" id="3.40.50.300">
    <property type="entry name" value="P-loop containing nucleotide triphosphate hydrolases"/>
    <property type="match status" value="2"/>
</dbReference>
<dbReference type="SMART" id="SM00490">
    <property type="entry name" value="HELICc"/>
    <property type="match status" value="1"/>
</dbReference>
<dbReference type="InterPro" id="IPR027417">
    <property type="entry name" value="P-loop_NTPase"/>
</dbReference>
<evidence type="ECO:0000259" key="1">
    <source>
        <dbReference type="PROSITE" id="PS51192"/>
    </source>
</evidence>
<dbReference type="EMBL" id="FOEF01000034">
    <property type="protein sequence ID" value="SEP53962.1"/>
    <property type="molecule type" value="Genomic_DNA"/>
</dbReference>
<keyword evidence="3" id="KW-0067">ATP-binding</keyword>
<keyword evidence="3" id="KW-0547">Nucleotide-binding</keyword>
<dbReference type="AlphaFoldDB" id="A0A1H8YPJ6"/>
<accession>A0A1H8YPJ6</accession>
<dbReference type="RefSeq" id="WP_091628956.1">
    <property type="nucleotide sequence ID" value="NZ_FOEF01000034.1"/>
</dbReference>
<name>A0A1H8YPJ6_9PSEU</name>
<dbReference type="STRING" id="394193.SAMN04489732_13417"/>
<sequence>MGESLARSPKLWPHQVEALTSVRSAIARGGRTTLVGACGIGKTRIGGALVADLRARRQALVVLPTIELLVQTLQAYRDVGDGPLGTVVAVCSDLTIAEMELIAGEPDVVVTTTADVLAGALVGRGRATVLSTYMSMRVVAAAHANHGLGPWDMVIIDEAHRTTGHAAGPWKVVHHNELVPAKRRVYMTATPRVATSSAENVVSMDDTRIFGEVSYRLPFSRAIDLGLLADYRVVVPVVTSEEIHHLTTDEGLSMTLGGSAVAPGVLAGQIAVLRSMTEYGVRRAISFHNRVADAKLWAHTLPATAKLMPSGPIELWAGHVSGVQPPPLRRRIINRLADPGDEIAVVSNARVLTEGVDVPAVDAIVFSRPRTSAIDTIQAVGRALRTGGRSGKVATIVVPLLLGSGESPEAALEGSTWEPVWQVVRALRDHDDRLDEYLRLRRTALGEGRELEPDREVKLPPWLQIRGVAIPDEFAESITIRTVRATTVSWDEYFGAVRAYFHLNGHANVPVNWVSPGGLRVGSWLTTQRRYRRDGSLRPEREAALDSVNIVWDILDAIWTTALGHVRAFHKIHGHIDIPVKTVAEDGYRIGTWLGWQRKFYKQGALTKERIQALEQLGITWNLGEDKWTRAWDAGIEAAQRYRDEHGDLEVPHNHVAANGHKLGIWLGKQRQDYAKGKLSAERITALAEIGMVWVKLDHVWQQAYKHACAYRERNGHLDVPSAWKTTDGFSLGTWILNQRKKHREGTLLADQVRALEDIGIVWSIHDAKWNRGYEEARDYFDRNKDLRVHYKWVAPSGFKLGAWIADQRKAHGAESLAQARIEKLNAIGMYWKVPDETWQTAYDELKSYRDEYGNMFLPNGFMSLTGINLYAWCQNQRGYRNNGSLSAERIALLNKIGFLWDLEQEKKARDRELWMRRYNEVSAAMGEKKHPSRLPSGRSTERTWLDNQAVAYRKGNLDPERRELLEAIGVTTDQKWATWLANYEELDAFRREEGHFKVPEDYRTVDDVALASWKNRQRSFRNLDKLGDKEIALLNKIGFPWDPYAETWDKRYAEAASFKKRHGHLQFRNGNALHKWLARQRKLLAGDALEQERIDRLCALDENWADE</sequence>
<reference evidence="3 4" key="1">
    <citation type="submission" date="2016-10" db="EMBL/GenBank/DDBJ databases">
        <authorList>
            <person name="de Groot N.N."/>
        </authorList>
    </citation>
    <scope>NUCLEOTIDE SEQUENCE [LARGE SCALE GENOMIC DNA]</scope>
    <source>
        <strain evidence="3 4">DSM 44993</strain>
    </source>
</reference>
<feature type="domain" description="Helicase ATP-binding" evidence="1">
    <location>
        <begin position="23"/>
        <end position="209"/>
    </location>
</feature>
<dbReference type="PANTHER" id="PTHR33418">
    <property type="entry name" value="HELICASE-ASSOCIATED"/>
    <property type="match status" value="1"/>
</dbReference>
<dbReference type="GO" id="GO:0005524">
    <property type="term" value="F:ATP binding"/>
    <property type="evidence" value="ECO:0007669"/>
    <property type="project" value="InterPro"/>
</dbReference>
<dbReference type="Pfam" id="PF03457">
    <property type="entry name" value="HA"/>
    <property type="match status" value="8"/>
</dbReference>
<keyword evidence="4" id="KW-1185">Reference proteome</keyword>
<dbReference type="InterPro" id="IPR014001">
    <property type="entry name" value="Helicase_ATP-bd"/>
</dbReference>
<dbReference type="PANTHER" id="PTHR33418:SF1">
    <property type="entry name" value="HELICASE-ASSOCIATED DOMAIN-CONTAINING PROTEIN"/>
    <property type="match status" value="1"/>
</dbReference>
<evidence type="ECO:0000313" key="3">
    <source>
        <dbReference type="EMBL" id="SEP53962.1"/>
    </source>
</evidence>
<dbReference type="SUPFAM" id="SSF52540">
    <property type="entry name" value="P-loop containing nucleoside triphosphate hydrolases"/>
    <property type="match status" value="1"/>
</dbReference>
<organism evidence="3 4">
    <name type="scientific">Amycolatopsis saalfeldensis</name>
    <dbReference type="NCBI Taxonomy" id="394193"/>
    <lineage>
        <taxon>Bacteria</taxon>
        <taxon>Bacillati</taxon>
        <taxon>Actinomycetota</taxon>
        <taxon>Actinomycetes</taxon>
        <taxon>Pseudonocardiales</taxon>
        <taxon>Pseudonocardiaceae</taxon>
        <taxon>Amycolatopsis</taxon>
    </lineage>
</organism>
<dbReference type="GO" id="GO:0004386">
    <property type="term" value="F:helicase activity"/>
    <property type="evidence" value="ECO:0007669"/>
    <property type="project" value="UniProtKB-KW"/>
</dbReference>
<dbReference type="GO" id="GO:0003677">
    <property type="term" value="F:DNA binding"/>
    <property type="evidence" value="ECO:0007669"/>
    <property type="project" value="InterPro"/>
</dbReference>
<evidence type="ECO:0000313" key="4">
    <source>
        <dbReference type="Proteomes" id="UP000198582"/>
    </source>
</evidence>
<dbReference type="CDD" id="cd18785">
    <property type="entry name" value="SF2_C"/>
    <property type="match status" value="1"/>
</dbReference>
<dbReference type="Gene3D" id="6.10.140.530">
    <property type="match status" value="9"/>
</dbReference>
<protein>
    <submittedName>
        <fullName evidence="3">Helicase conserved C-terminal domain-containing protein</fullName>
    </submittedName>
</protein>
<evidence type="ECO:0000259" key="2">
    <source>
        <dbReference type="PROSITE" id="PS51194"/>
    </source>
</evidence>
<dbReference type="PROSITE" id="PS51194">
    <property type="entry name" value="HELICASE_CTER"/>
    <property type="match status" value="1"/>
</dbReference>